<dbReference type="InterPro" id="IPR016161">
    <property type="entry name" value="Ald_DH/histidinol_DH"/>
</dbReference>
<gene>
    <name evidence="2" type="ORF">GM51_2720</name>
</gene>
<dbReference type="GO" id="GO:0016491">
    <property type="term" value="F:oxidoreductase activity"/>
    <property type="evidence" value="ECO:0007669"/>
    <property type="project" value="InterPro"/>
</dbReference>
<protein>
    <submittedName>
        <fullName evidence="2">Aldehyde dehydrogenase</fullName>
    </submittedName>
</protein>
<dbReference type="Gene3D" id="3.40.605.10">
    <property type="entry name" value="Aldehyde Dehydrogenase, Chain A, domain 1"/>
    <property type="match status" value="1"/>
</dbReference>
<evidence type="ECO:0000259" key="1">
    <source>
        <dbReference type="Pfam" id="PF00171"/>
    </source>
</evidence>
<accession>A0A094QD09</accession>
<dbReference type="AlphaFoldDB" id="A0A094QD09"/>
<dbReference type="Pfam" id="PF00171">
    <property type="entry name" value="Aldedh"/>
    <property type="match status" value="1"/>
</dbReference>
<sequence>MRIDVMKTYKLFINGSFPRSESGRVYEITDSKGKFLANPCLGSRKDLRESVVSARNSHQGWSNASAFNRGQILYRVAEIMQGRADQFIAEIIAQEGATPAAAKAQVQSALDTWVWYAGWCDKIEAISGSSNQVSGPFYNFSIPESLGVIAIFADAKPSLLNLVSGLAPVIASGNTAILIANEKFPLCAITLAECLATSDVPAGVVNILTGKFDQFVTWAGSHMDIDGIDATGVSSKDLTELRELGSENLKRIHTFGELQSTKRMTSFMEIKTIWHPIGI</sequence>
<comment type="caution">
    <text evidence="2">The sequence shown here is derived from an EMBL/GenBank/DDBJ whole genome shotgun (WGS) entry which is preliminary data.</text>
</comment>
<proteinExistence type="predicted"/>
<feature type="domain" description="Aldehyde dehydrogenase" evidence="1">
    <location>
        <begin position="22"/>
        <end position="252"/>
    </location>
</feature>
<dbReference type="InterPro" id="IPR016162">
    <property type="entry name" value="Ald_DH_N"/>
</dbReference>
<reference evidence="2" key="1">
    <citation type="submission" date="2014-06" db="EMBL/GenBank/DDBJ databases">
        <title>Key roles for freshwater Actinobacteria revealed by deep metagenomic sequencing.</title>
        <authorList>
            <person name="Ghai R."/>
            <person name="Mizuno C.M."/>
            <person name="Picazo A."/>
            <person name="Camacho A."/>
            <person name="Rodriguez-Valera F."/>
        </authorList>
    </citation>
    <scope>NUCLEOTIDE SEQUENCE</scope>
</reference>
<dbReference type="SUPFAM" id="SSF53720">
    <property type="entry name" value="ALDH-like"/>
    <property type="match status" value="1"/>
</dbReference>
<dbReference type="InterPro" id="IPR015590">
    <property type="entry name" value="Aldehyde_DH_dom"/>
</dbReference>
<dbReference type="PANTHER" id="PTHR11699">
    <property type="entry name" value="ALDEHYDE DEHYDROGENASE-RELATED"/>
    <property type="match status" value="1"/>
</dbReference>
<organism evidence="2">
    <name type="scientific">freshwater metagenome</name>
    <dbReference type="NCBI Taxonomy" id="449393"/>
    <lineage>
        <taxon>unclassified sequences</taxon>
        <taxon>metagenomes</taxon>
        <taxon>ecological metagenomes</taxon>
    </lineage>
</organism>
<evidence type="ECO:0000313" key="2">
    <source>
        <dbReference type="EMBL" id="KGA21297.1"/>
    </source>
</evidence>
<dbReference type="EMBL" id="JNSL01000009">
    <property type="protein sequence ID" value="KGA21297.1"/>
    <property type="molecule type" value="Genomic_DNA"/>
</dbReference>
<name>A0A094QD09_9ZZZZ</name>